<dbReference type="Pfam" id="PF01852">
    <property type="entry name" value="START"/>
    <property type="match status" value="1"/>
</dbReference>
<dbReference type="CDD" id="cd08875">
    <property type="entry name" value="START_ArGLABRA2_like"/>
    <property type="match status" value="1"/>
</dbReference>
<evidence type="ECO:0000256" key="1">
    <source>
        <dbReference type="ARBA" id="ARBA00023015"/>
    </source>
</evidence>
<evidence type="ECO:0000259" key="6">
    <source>
        <dbReference type="PROSITE" id="PS50848"/>
    </source>
</evidence>
<dbReference type="Gene3D" id="3.30.530.20">
    <property type="match status" value="1"/>
</dbReference>
<dbReference type="InterPro" id="IPR042160">
    <property type="entry name" value="HD-Zip_IV"/>
</dbReference>
<keyword evidence="1" id="KW-0805">Transcription regulation</keyword>
<evidence type="ECO:0000256" key="5">
    <source>
        <dbReference type="ARBA" id="ARBA00023242"/>
    </source>
</evidence>
<gene>
    <name evidence="7" type="ORF">H5410_032017</name>
</gene>
<accession>A0A9J5YLN5</accession>
<organism evidence="7 8">
    <name type="scientific">Solanum commersonii</name>
    <name type="common">Commerson's wild potato</name>
    <name type="synonym">Commerson's nightshade</name>
    <dbReference type="NCBI Taxonomy" id="4109"/>
    <lineage>
        <taxon>Eukaryota</taxon>
        <taxon>Viridiplantae</taxon>
        <taxon>Streptophyta</taxon>
        <taxon>Embryophyta</taxon>
        <taxon>Tracheophyta</taxon>
        <taxon>Spermatophyta</taxon>
        <taxon>Magnoliopsida</taxon>
        <taxon>eudicotyledons</taxon>
        <taxon>Gunneridae</taxon>
        <taxon>Pentapetalae</taxon>
        <taxon>asterids</taxon>
        <taxon>lamiids</taxon>
        <taxon>Solanales</taxon>
        <taxon>Solanaceae</taxon>
        <taxon>Solanoideae</taxon>
        <taxon>Solaneae</taxon>
        <taxon>Solanum</taxon>
    </lineage>
</organism>
<dbReference type="GO" id="GO:0003677">
    <property type="term" value="F:DNA binding"/>
    <property type="evidence" value="ECO:0007669"/>
    <property type="project" value="UniProtKB-KW"/>
</dbReference>
<evidence type="ECO:0000256" key="4">
    <source>
        <dbReference type="ARBA" id="ARBA00023163"/>
    </source>
</evidence>
<reference evidence="7 8" key="1">
    <citation type="submission" date="2020-09" db="EMBL/GenBank/DDBJ databases">
        <title>De no assembly of potato wild relative species, Solanum commersonii.</title>
        <authorList>
            <person name="Cho K."/>
        </authorList>
    </citation>
    <scope>NUCLEOTIDE SEQUENCE [LARGE SCALE GENOMIC DNA]</scope>
    <source>
        <strain evidence="7">LZ3.2</strain>
        <tissue evidence="7">Leaf</tissue>
    </source>
</reference>
<dbReference type="AlphaFoldDB" id="A0A9J5YLN5"/>
<dbReference type="Pfam" id="PF25797">
    <property type="entry name" value="PDF2_C"/>
    <property type="match status" value="2"/>
</dbReference>
<keyword evidence="5" id="KW-0539">Nucleus</keyword>
<feature type="domain" description="START" evidence="6">
    <location>
        <begin position="1"/>
        <end position="237"/>
    </location>
</feature>
<name>A0A9J5YLN5_SOLCO</name>
<keyword evidence="8" id="KW-1185">Reference proteome</keyword>
<dbReference type="InterPro" id="IPR002913">
    <property type="entry name" value="START_lipid-bd_dom"/>
</dbReference>
<evidence type="ECO:0000256" key="3">
    <source>
        <dbReference type="ARBA" id="ARBA00023155"/>
    </source>
</evidence>
<evidence type="ECO:0000313" key="7">
    <source>
        <dbReference type="EMBL" id="KAG5600647.1"/>
    </source>
</evidence>
<dbReference type="Proteomes" id="UP000824120">
    <property type="component" value="Chromosome 6"/>
</dbReference>
<dbReference type="SMART" id="SM00234">
    <property type="entry name" value="START"/>
    <property type="match status" value="1"/>
</dbReference>
<evidence type="ECO:0000313" key="8">
    <source>
        <dbReference type="Proteomes" id="UP000824120"/>
    </source>
</evidence>
<dbReference type="InterPro" id="IPR023393">
    <property type="entry name" value="START-like_dom_sf"/>
</dbReference>
<dbReference type="PANTHER" id="PTHR45654:SF69">
    <property type="entry name" value="HOMEOBOX-LEUCINE ZIPPER PROTEIN ANTHOCYANINLESS 2-LIKE"/>
    <property type="match status" value="1"/>
</dbReference>
<sequence length="434" mass="48306">MEYDKSVLMNHSLAATNELLKLAVIDEPLWIRSLDGSVETLNVEEYARSFTQFNCMKSKDFRTEATRASRRMINNGPTLMEILMDKNLWMEMFPCIIGKTSTIDVISTGIGGSKSGILQLINTELQMISDLVSVRAITFLRYCHQYVKDIWVIVDVSVDIIKKSAQQSEIRNCVRLPSGCVVQDLLNGYSKVTWIEHMKYNENVVHHLYRPMVRSGLGFGAQRWMATLQRQSEFLGLMRSFNDPTVGLNGEKNVGMLAQRMTHNFCAGVCGTTHQWKIIQLSKGKDVKLMKRNNISDLGEPSGTGDHTSTNQNNMMILQDTCTDATGSLLVYATMDSLAMNVVKKKGDPSGVALFPCGIAIVPDSFQDYKTANNFNRILGENDNGFCGGSLVTIGFQMLVKTFHSKKHTIESAKKANGIISGIINGIKTSLKCK</sequence>
<comment type="caution">
    <text evidence="7">The sequence shown here is derived from an EMBL/GenBank/DDBJ whole genome shotgun (WGS) entry which is preliminary data.</text>
</comment>
<evidence type="ECO:0000256" key="2">
    <source>
        <dbReference type="ARBA" id="ARBA00023125"/>
    </source>
</evidence>
<dbReference type="InterPro" id="IPR057993">
    <property type="entry name" value="HD-Zip_IV_C"/>
</dbReference>
<dbReference type="PANTHER" id="PTHR45654">
    <property type="entry name" value="HOMEOBOX-LEUCINE ZIPPER PROTEIN MERISTEM L1"/>
    <property type="match status" value="1"/>
</dbReference>
<keyword evidence="3" id="KW-0371">Homeobox</keyword>
<dbReference type="SUPFAM" id="SSF55961">
    <property type="entry name" value="Bet v1-like"/>
    <property type="match status" value="1"/>
</dbReference>
<proteinExistence type="predicted"/>
<keyword evidence="2" id="KW-0238">DNA-binding</keyword>
<dbReference type="OrthoDB" id="1304893at2759"/>
<protein>
    <recommendedName>
        <fullName evidence="6">START domain-containing protein</fullName>
    </recommendedName>
</protein>
<dbReference type="PROSITE" id="PS50848">
    <property type="entry name" value="START"/>
    <property type="match status" value="1"/>
</dbReference>
<dbReference type="EMBL" id="JACXVP010000006">
    <property type="protein sequence ID" value="KAG5600647.1"/>
    <property type="molecule type" value="Genomic_DNA"/>
</dbReference>
<keyword evidence="4" id="KW-0804">Transcription</keyword>
<dbReference type="GO" id="GO:0008289">
    <property type="term" value="F:lipid binding"/>
    <property type="evidence" value="ECO:0007669"/>
    <property type="project" value="InterPro"/>
</dbReference>